<sequence length="264" mass="29382">MSLLRNKGPHGGTYLTSGQWKHRRTRTRTARELTSVVTKGHVDQSELLLTVCSGLERLLAIIRYWIRQLSRSRATSLDDQAQVRSDFTAKPLPDLLKDLPIVETAPPCGQPDLLKVHNSVDLLPLESRLSRPAGGQLIHTFQAQATSAVNFTRGVPPSMGGTGEAQERGRRMTARSEHLRGNEVDAMAQDAHSNHNVMELVEAIRTIGDNLDMTIRDHKEAAVRAIFRNAPMDFGYDLIWTLGHNYVLRVIGSSLELLLIIGRL</sequence>
<dbReference type="AlphaFoldDB" id="A0A9W2ZYY3"/>
<keyword evidence="2" id="KW-1185">Reference proteome</keyword>
<evidence type="ECO:0000256" key="1">
    <source>
        <dbReference type="SAM" id="MobiDB-lite"/>
    </source>
</evidence>
<evidence type="ECO:0000313" key="2">
    <source>
        <dbReference type="Proteomes" id="UP001165740"/>
    </source>
</evidence>
<name>A0A9W2ZYY3_BIOGL</name>
<feature type="region of interest" description="Disordered" evidence="1">
    <location>
        <begin position="1"/>
        <end position="23"/>
    </location>
</feature>
<dbReference type="OrthoDB" id="6111318at2759"/>
<accession>A0A9W2ZYY3</accession>
<protein>
    <submittedName>
        <fullName evidence="3">Uncharacterized protein LOC106054223 isoform X1</fullName>
    </submittedName>
</protein>
<evidence type="ECO:0000313" key="3">
    <source>
        <dbReference type="RefSeq" id="XP_055880158.1"/>
    </source>
</evidence>
<proteinExistence type="predicted"/>
<dbReference type="GeneID" id="106054223"/>
<gene>
    <name evidence="3" type="primary">LOC106054223</name>
</gene>
<reference evidence="3" key="1">
    <citation type="submission" date="2025-08" db="UniProtKB">
        <authorList>
            <consortium name="RefSeq"/>
        </authorList>
    </citation>
    <scope>IDENTIFICATION</scope>
</reference>
<organism evidence="2 3">
    <name type="scientific">Biomphalaria glabrata</name>
    <name type="common">Bloodfluke planorb</name>
    <name type="synonym">Freshwater snail</name>
    <dbReference type="NCBI Taxonomy" id="6526"/>
    <lineage>
        <taxon>Eukaryota</taxon>
        <taxon>Metazoa</taxon>
        <taxon>Spiralia</taxon>
        <taxon>Lophotrochozoa</taxon>
        <taxon>Mollusca</taxon>
        <taxon>Gastropoda</taxon>
        <taxon>Heterobranchia</taxon>
        <taxon>Euthyneura</taxon>
        <taxon>Panpulmonata</taxon>
        <taxon>Hygrophila</taxon>
        <taxon>Lymnaeoidea</taxon>
        <taxon>Planorbidae</taxon>
        <taxon>Biomphalaria</taxon>
    </lineage>
</organism>
<dbReference type="Proteomes" id="UP001165740">
    <property type="component" value="Chromosome 3"/>
</dbReference>
<dbReference type="RefSeq" id="XP_055880158.1">
    <property type="nucleotide sequence ID" value="XM_056024183.1"/>
</dbReference>